<keyword evidence="1" id="KW-1133">Transmembrane helix</keyword>
<dbReference type="EMBL" id="JACHBR010000001">
    <property type="protein sequence ID" value="MBB5626838.1"/>
    <property type="molecule type" value="Genomic_DNA"/>
</dbReference>
<dbReference type="AlphaFoldDB" id="A0A7W8Z3L1"/>
<reference evidence="2 3" key="1">
    <citation type="submission" date="2020-08" db="EMBL/GenBank/DDBJ databases">
        <title>Sequencing the genomes of 1000 actinobacteria strains.</title>
        <authorList>
            <person name="Klenk H.-P."/>
        </authorList>
    </citation>
    <scope>NUCLEOTIDE SEQUENCE [LARGE SCALE GENOMIC DNA]</scope>
    <source>
        <strain evidence="2 3">DSM 45790</strain>
    </source>
</reference>
<keyword evidence="1" id="KW-0472">Membrane</keyword>
<protein>
    <submittedName>
        <fullName evidence="2">Uncharacterized protein</fullName>
    </submittedName>
</protein>
<evidence type="ECO:0000256" key="1">
    <source>
        <dbReference type="SAM" id="Phobius"/>
    </source>
</evidence>
<evidence type="ECO:0000313" key="2">
    <source>
        <dbReference type="EMBL" id="MBB5626838.1"/>
    </source>
</evidence>
<name>A0A7W8Z3L1_9ACTN</name>
<sequence>MNISSLAQDDSLLLAALIMMLLWLVSLIRSLLRALSAVTGKVKWRRITVLLAAPNGASGALG</sequence>
<feature type="transmembrane region" description="Helical" evidence="1">
    <location>
        <begin position="12"/>
        <end position="32"/>
    </location>
</feature>
<keyword evidence="3" id="KW-1185">Reference proteome</keyword>
<gene>
    <name evidence="2" type="ORF">BJ981_002537</name>
</gene>
<dbReference type="Proteomes" id="UP000588112">
    <property type="component" value="Unassembled WGS sequence"/>
</dbReference>
<organism evidence="2 3">
    <name type="scientific">Sphaerisporangium krabiense</name>
    <dbReference type="NCBI Taxonomy" id="763782"/>
    <lineage>
        <taxon>Bacteria</taxon>
        <taxon>Bacillati</taxon>
        <taxon>Actinomycetota</taxon>
        <taxon>Actinomycetes</taxon>
        <taxon>Streptosporangiales</taxon>
        <taxon>Streptosporangiaceae</taxon>
        <taxon>Sphaerisporangium</taxon>
    </lineage>
</organism>
<proteinExistence type="predicted"/>
<accession>A0A7W8Z3L1</accession>
<keyword evidence="1" id="KW-0812">Transmembrane</keyword>
<comment type="caution">
    <text evidence="2">The sequence shown here is derived from an EMBL/GenBank/DDBJ whole genome shotgun (WGS) entry which is preliminary data.</text>
</comment>
<evidence type="ECO:0000313" key="3">
    <source>
        <dbReference type="Proteomes" id="UP000588112"/>
    </source>
</evidence>